<sequence>MPCKFCGVQWGKDVSDDELSAEIARRAKIREEYFAGKKAQAEAAKQEYLDRVWPAYTLATWLSIANFVVAMFVTAFISGPIGHFARLHLGVFWEAGSLLGVFIVFVLVFSPGISVLVKERRLLANFRKEHPEFYESL</sequence>
<feature type="transmembrane region" description="Helical" evidence="1">
    <location>
        <begin position="97"/>
        <end position="117"/>
    </location>
</feature>
<feature type="transmembrane region" description="Helical" evidence="1">
    <location>
        <begin position="55"/>
        <end position="77"/>
    </location>
</feature>
<accession>A0A1G2DHV3</accession>
<organism evidence="2 3">
    <name type="scientific">Candidatus Lloydbacteria bacterium RIFCSPHIGHO2_02_FULL_54_17</name>
    <dbReference type="NCBI Taxonomy" id="1798664"/>
    <lineage>
        <taxon>Bacteria</taxon>
        <taxon>Candidatus Lloydiibacteriota</taxon>
    </lineage>
</organism>
<dbReference type="Proteomes" id="UP000178636">
    <property type="component" value="Unassembled WGS sequence"/>
</dbReference>
<keyword evidence="1" id="KW-0472">Membrane</keyword>
<dbReference type="STRING" id="1798664.A3C93_04705"/>
<protein>
    <submittedName>
        <fullName evidence="2">Uncharacterized protein</fullName>
    </submittedName>
</protein>
<gene>
    <name evidence="2" type="ORF">A3C93_04705</name>
</gene>
<evidence type="ECO:0000313" key="2">
    <source>
        <dbReference type="EMBL" id="OGZ12450.1"/>
    </source>
</evidence>
<keyword evidence="1" id="KW-0812">Transmembrane</keyword>
<name>A0A1G2DHV3_9BACT</name>
<keyword evidence="1" id="KW-1133">Transmembrane helix</keyword>
<dbReference type="EMBL" id="MHLO01000018">
    <property type="protein sequence ID" value="OGZ12450.1"/>
    <property type="molecule type" value="Genomic_DNA"/>
</dbReference>
<dbReference type="AlphaFoldDB" id="A0A1G2DHV3"/>
<evidence type="ECO:0000313" key="3">
    <source>
        <dbReference type="Proteomes" id="UP000178636"/>
    </source>
</evidence>
<comment type="caution">
    <text evidence="2">The sequence shown here is derived from an EMBL/GenBank/DDBJ whole genome shotgun (WGS) entry which is preliminary data.</text>
</comment>
<reference evidence="2 3" key="1">
    <citation type="journal article" date="2016" name="Nat. Commun.">
        <title>Thousands of microbial genomes shed light on interconnected biogeochemical processes in an aquifer system.</title>
        <authorList>
            <person name="Anantharaman K."/>
            <person name="Brown C.T."/>
            <person name="Hug L.A."/>
            <person name="Sharon I."/>
            <person name="Castelle C.J."/>
            <person name="Probst A.J."/>
            <person name="Thomas B.C."/>
            <person name="Singh A."/>
            <person name="Wilkins M.J."/>
            <person name="Karaoz U."/>
            <person name="Brodie E.L."/>
            <person name="Williams K.H."/>
            <person name="Hubbard S.S."/>
            <person name="Banfield J.F."/>
        </authorList>
    </citation>
    <scope>NUCLEOTIDE SEQUENCE [LARGE SCALE GENOMIC DNA]</scope>
</reference>
<evidence type="ECO:0000256" key="1">
    <source>
        <dbReference type="SAM" id="Phobius"/>
    </source>
</evidence>
<proteinExistence type="predicted"/>